<dbReference type="EMBL" id="MKIP01000043">
    <property type="protein sequence ID" value="OLP59794.1"/>
    <property type="molecule type" value="Genomic_DNA"/>
</dbReference>
<sequence>MTELNFPVTIELAARISEMAKAQGIKVEALLCEMAERMVNEFEAYERFREAAETAPRRVNG</sequence>
<proteinExistence type="predicted"/>
<accession>A0A1Q9AWJ5</accession>
<organism evidence="1 2">
    <name type="scientific">Xaviernesmea oryzae</name>
    <dbReference type="NCBI Taxonomy" id="464029"/>
    <lineage>
        <taxon>Bacteria</taxon>
        <taxon>Pseudomonadati</taxon>
        <taxon>Pseudomonadota</taxon>
        <taxon>Alphaproteobacteria</taxon>
        <taxon>Hyphomicrobiales</taxon>
        <taxon>Rhizobiaceae</taxon>
        <taxon>Rhizobium/Agrobacterium group</taxon>
        <taxon>Xaviernesmea</taxon>
    </lineage>
</organism>
<dbReference type="AlphaFoldDB" id="A0A1Q9AWJ5"/>
<name>A0A1Q9AWJ5_9HYPH</name>
<keyword evidence="2" id="KW-1185">Reference proteome</keyword>
<reference evidence="1 2" key="1">
    <citation type="submission" date="2016-09" db="EMBL/GenBank/DDBJ databases">
        <title>Rhizobium sp. nov., a novel species isolated from the rice rhizosphere.</title>
        <authorList>
            <person name="Zhao J."/>
            <person name="Zhang X."/>
        </authorList>
    </citation>
    <scope>NUCLEOTIDE SEQUENCE [LARGE SCALE GENOMIC DNA]</scope>
    <source>
        <strain evidence="1 2">1.7048</strain>
    </source>
</reference>
<gene>
    <name evidence="1" type="ORF">BJF93_09235</name>
</gene>
<protein>
    <submittedName>
        <fullName evidence="1">Uncharacterized protein</fullName>
    </submittedName>
</protein>
<dbReference type="Proteomes" id="UP000186364">
    <property type="component" value="Unassembled WGS sequence"/>
</dbReference>
<evidence type="ECO:0000313" key="2">
    <source>
        <dbReference type="Proteomes" id="UP000186364"/>
    </source>
</evidence>
<dbReference type="RefSeq" id="WP_075627552.1">
    <property type="nucleotide sequence ID" value="NZ_FOAM01000002.1"/>
</dbReference>
<evidence type="ECO:0000313" key="1">
    <source>
        <dbReference type="EMBL" id="OLP59794.1"/>
    </source>
</evidence>
<comment type="caution">
    <text evidence="1">The sequence shown here is derived from an EMBL/GenBank/DDBJ whole genome shotgun (WGS) entry which is preliminary data.</text>
</comment>